<name>A0ABP6S525_9ACTN</name>
<evidence type="ECO:0000313" key="1">
    <source>
        <dbReference type="EMBL" id="GAA3368183.1"/>
    </source>
</evidence>
<dbReference type="Proteomes" id="UP001499990">
    <property type="component" value="Unassembled WGS sequence"/>
</dbReference>
<keyword evidence="2" id="KW-1185">Reference proteome</keyword>
<proteinExistence type="predicted"/>
<evidence type="ECO:0000313" key="2">
    <source>
        <dbReference type="Proteomes" id="UP001499990"/>
    </source>
</evidence>
<reference evidence="2" key="1">
    <citation type="journal article" date="2019" name="Int. J. Syst. Evol. Microbiol.">
        <title>The Global Catalogue of Microorganisms (GCM) 10K type strain sequencing project: providing services to taxonomists for standard genome sequencing and annotation.</title>
        <authorList>
            <consortium name="The Broad Institute Genomics Platform"/>
            <consortium name="The Broad Institute Genome Sequencing Center for Infectious Disease"/>
            <person name="Wu L."/>
            <person name="Ma J."/>
        </authorList>
    </citation>
    <scope>NUCLEOTIDE SEQUENCE [LARGE SCALE GENOMIC DNA]</scope>
    <source>
        <strain evidence="2">JCM 9651</strain>
    </source>
</reference>
<sequence length="125" mass="14633">MIASLLYNVTRRLLSVPRVLLRHETSKDAELLVPRLENAVLRRQLHSPVRYQPADRLWPAALSSLIPRRRLAQVFPVTPGTLLAWHRKLVTRKWDYSKRRTTSGRPPTRAELKKLVQRLARENSR</sequence>
<evidence type="ECO:0008006" key="3">
    <source>
        <dbReference type="Google" id="ProtNLM"/>
    </source>
</evidence>
<organism evidence="1 2">
    <name type="scientific">Streptomyces sannanensis</name>
    <dbReference type="NCBI Taxonomy" id="285536"/>
    <lineage>
        <taxon>Bacteria</taxon>
        <taxon>Bacillati</taxon>
        <taxon>Actinomycetota</taxon>
        <taxon>Actinomycetes</taxon>
        <taxon>Kitasatosporales</taxon>
        <taxon>Streptomycetaceae</taxon>
        <taxon>Streptomyces</taxon>
    </lineage>
</organism>
<protein>
    <recommendedName>
        <fullName evidence="3">Integrase</fullName>
    </recommendedName>
</protein>
<dbReference type="EMBL" id="BAAAYL010000001">
    <property type="protein sequence ID" value="GAA3368183.1"/>
    <property type="molecule type" value="Genomic_DNA"/>
</dbReference>
<accession>A0ABP6S525</accession>
<gene>
    <name evidence="1" type="ORF">GCM10020367_05500</name>
</gene>
<comment type="caution">
    <text evidence="1">The sequence shown here is derived from an EMBL/GenBank/DDBJ whole genome shotgun (WGS) entry which is preliminary data.</text>
</comment>